<keyword evidence="2" id="KW-1185">Reference proteome</keyword>
<evidence type="ECO:0000313" key="1">
    <source>
        <dbReference type="EMBL" id="MBE9104589.1"/>
    </source>
</evidence>
<organism evidence="1 2">
    <name type="scientific">Nostoc cf. edaphicum LEGE 07299</name>
    <dbReference type="NCBI Taxonomy" id="2777974"/>
    <lineage>
        <taxon>Bacteria</taxon>
        <taxon>Bacillati</taxon>
        <taxon>Cyanobacteriota</taxon>
        <taxon>Cyanophyceae</taxon>
        <taxon>Nostocales</taxon>
        <taxon>Nostocaceae</taxon>
        <taxon>Nostoc</taxon>
    </lineage>
</organism>
<sequence>MQQKFPLTVEEKQKLFHTQLVKFGVEYEKARKASEILALQKPDEALTQEEIQLTKEVCKKWLAQHKRFKGLMSLLETDPSLLRDEA</sequence>
<gene>
    <name evidence="1" type="ORF">IQ229_06455</name>
</gene>
<protein>
    <submittedName>
        <fullName evidence="1">Uncharacterized protein</fullName>
    </submittedName>
</protein>
<name>A0ABR9TW03_9NOSO</name>
<reference evidence="1 2" key="1">
    <citation type="submission" date="2020-10" db="EMBL/GenBank/DDBJ databases">
        <authorList>
            <person name="Castelo-Branco R."/>
            <person name="Eusebio N."/>
            <person name="Adriana R."/>
            <person name="Vieira A."/>
            <person name="Brugerolle De Fraissinette N."/>
            <person name="Rezende De Castro R."/>
            <person name="Schneider M.P."/>
            <person name="Vasconcelos V."/>
            <person name="Leao P.N."/>
        </authorList>
    </citation>
    <scope>NUCLEOTIDE SEQUENCE [LARGE SCALE GENOMIC DNA]</scope>
    <source>
        <strain evidence="1 2">LEGE 07299</strain>
    </source>
</reference>
<dbReference type="EMBL" id="JADEXF010000149">
    <property type="protein sequence ID" value="MBE9104589.1"/>
    <property type="molecule type" value="Genomic_DNA"/>
</dbReference>
<evidence type="ECO:0000313" key="2">
    <source>
        <dbReference type="Proteomes" id="UP000647836"/>
    </source>
</evidence>
<dbReference type="RefSeq" id="WP_194042289.1">
    <property type="nucleotide sequence ID" value="NZ_JADEXF010000149.1"/>
</dbReference>
<proteinExistence type="predicted"/>
<dbReference type="Proteomes" id="UP000647836">
    <property type="component" value="Unassembled WGS sequence"/>
</dbReference>
<accession>A0ABR9TW03</accession>
<comment type="caution">
    <text evidence="1">The sequence shown here is derived from an EMBL/GenBank/DDBJ whole genome shotgun (WGS) entry which is preliminary data.</text>
</comment>